<dbReference type="EMBL" id="FQVU01000002">
    <property type="protein sequence ID" value="SHG09918.1"/>
    <property type="molecule type" value="Genomic_DNA"/>
</dbReference>
<dbReference type="Pfam" id="PF00482">
    <property type="entry name" value="T2SSF"/>
    <property type="match status" value="1"/>
</dbReference>
<sequence length="238" mass="23672">MIGWLLVAAAVVLAPGPSRPGIPRPGTPHPGGLADRAAGPPRTLVACALVATIAGAVALSGPPAGAVVALVGCPSGWWGLRRMRPGHATPAEDRWVALVLDLAAAALRAGRPPADAVSAAAQAAGPEIRAAFERVAGLLRLGAEPAQAWAVLARDGPLGPVSTVAVRSAASGARLAAAFERLAVELRAEATADATARAQRAGVRAMAPLAACFLPSFVLLGVVPVVVGVARAALTDLP</sequence>
<evidence type="ECO:0000313" key="9">
    <source>
        <dbReference type="EMBL" id="SHG09918.1"/>
    </source>
</evidence>
<dbReference type="PANTHER" id="PTHR35007">
    <property type="entry name" value="INTEGRAL MEMBRANE PROTEIN-RELATED"/>
    <property type="match status" value="1"/>
</dbReference>
<proteinExistence type="predicted"/>
<feature type="domain" description="Type II secretion system protein GspF" evidence="8">
    <location>
        <begin position="100"/>
        <end position="221"/>
    </location>
</feature>
<feature type="region of interest" description="Disordered" evidence="6">
    <location>
        <begin position="18"/>
        <end position="37"/>
    </location>
</feature>
<feature type="compositionally biased region" description="Pro residues" evidence="6">
    <location>
        <begin position="18"/>
        <end position="28"/>
    </location>
</feature>
<dbReference type="OrthoDB" id="3267562at2"/>
<gene>
    <name evidence="9" type="ORF">SAMN05443575_1367</name>
</gene>
<reference evidence="10" key="1">
    <citation type="submission" date="2016-11" db="EMBL/GenBank/DDBJ databases">
        <authorList>
            <person name="Varghese N."/>
            <person name="Submissions S."/>
        </authorList>
    </citation>
    <scope>NUCLEOTIDE SEQUENCE [LARGE SCALE GENOMIC DNA]</scope>
    <source>
        <strain evidence="10">DSM 45627</strain>
    </source>
</reference>
<feature type="transmembrane region" description="Helical" evidence="7">
    <location>
        <begin position="207"/>
        <end position="234"/>
    </location>
</feature>
<evidence type="ECO:0000259" key="8">
    <source>
        <dbReference type="Pfam" id="PF00482"/>
    </source>
</evidence>
<dbReference type="AlphaFoldDB" id="A0A1M5H1X2"/>
<evidence type="ECO:0000313" key="10">
    <source>
        <dbReference type="Proteomes" id="UP000186132"/>
    </source>
</evidence>
<dbReference type="PANTHER" id="PTHR35007:SF3">
    <property type="entry name" value="POSSIBLE CONSERVED ALANINE RICH MEMBRANE PROTEIN"/>
    <property type="match status" value="1"/>
</dbReference>
<keyword evidence="3 7" id="KW-0812">Transmembrane</keyword>
<name>A0A1M5H1X2_9ACTN</name>
<evidence type="ECO:0000256" key="3">
    <source>
        <dbReference type="ARBA" id="ARBA00022692"/>
    </source>
</evidence>
<keyword evidence="2" id="KW-1003">Cell membrane</keyword>
<dbReference type="Proteomes" id="UP000186132">
    <property type="component" value="Unassembled WGS sequence"/>
</dbReference>
<keyword evidence="10" id="KW-1185">Reference proteome</keyword>
<dbReference type="GO" id="GO:0005886">
    <property type="term" value="C:plasma membrane"/>
    <property type="evidence" value="ECO:0007669"/>
    <property type="project" value="UniProtKB-SubCell"/>
</dbReference>
<protein>
    <submittedName>
        <fullName evidence="9">Flp pilus assembly protein TadB</fullName>
    </submittedName>
</protein>
<keyword evidence="5 7" id="KW-0472">Membrane</keyword>
<dbReference type="Gene3D" id="1.20.81.30">
    <property type="entry name" value="Type II secretion system (T2SS), domain F"/>
    <property type="match status" value="1"/>
</dbReference>
<organism evidence="9 10">
    <name type="scientific">Jatrophihabitans endophyticus</name>
    <dbReference type="NCBI Taxonomy" id="1206085"/>
    <lineage>
        <taxon>Bacteria</taxon>
        <taxon>Bacillati</taxon>
        <taxon>Actinomycetota</taxon>
        <taxon>Actinomycetes</taxon>
        <taxon>Jatrophihabitantales</taxon>
        <taxon>Jatrophihabitantaceae</taxon>
        <taxon>Jatrophihabitans</taxon>
    </lineage>
</organism>
<keyword evidence="4 7" id="KW-1133">Transmembrane helix</keyword>
<comment type="subcellular location">
    <subcellularLocation>
        <location evidence="1">Cell membrane</location>
        <topology evidence="1">Multi-pass membrane protein</topology>
    </subcellularLocation>
</comment>
<dbReference type="InterPro" id="IPR018076">
    <property type="entry name" value="T2SS_GspF_dom"/>
</dbReference>
<accession>A0A1M5H1X2</accession>
<evidence type="ECO:0000256" key="1">
    <source>
        <dbReference type="ARBA" id="ARBA00004651"/>
    </source>
</evidence>
<evidence type="ECO:0000256" key="5">
    <source>
        <dbReference type="ARBA" id="ARBA00023136"/>
    </source>
</evidence>
<dbReference type="InterPro" id="IPR042094">
    <property type="entry name" value="T2SS_GspF_sf"/>
</dbReference>
<evidence type="ECO:0000256" key="4">
    <source>
        <dbReference type="ARBA" id="ARBA00022989"/>
    </source>
</evidence>
<evidence type="ECO:0000256" key="7">
    <source>
        <dbReference type="SAM" id="Phobius"/>
    </source>
</evidence>
<dbReference type="RefSeq" id="WP_073387960.1">
    <property type="nucleotide sequence ID" value="NZ_FQVU01000002.1"/>
</dbReference>
<evidence type="ECO:0000256" key="6">
    <source>
        <dbReference type="SAM" id="MobiDB-lite"/>
    </source>
</evidence>
<dbReference type="STRING" id="1206085.SAMN05443575_1367"/>
<evidence type="ECO:0000256" key="2">
    <source>
        <dbReference type="ARBA" id="ARBA00022475"/>
    </source>
</evidence>